<organism evidence="1">
    <name type="scientific">Arundo donax</name>
    <name type="common">Giant reed</name>
    <name type="synonym">Donax arundinaceus</name>
    <dbReference type="NCBI Taxonomy" id="35708"/>
    <lineage>
        <taxon>Eukaryota</taxon>
        <taxon>Viridiplantae</taxon>
        <taxon>Streptophyta</taxon>
        <taxon>Embryophyta</taxon>
        <taxon>Tracheophyta</taxon>
        <taxon>Spermatophyta</taxon>
        <taxon>Magnoliopsida</taxon>
        <taxon>Liliopsida</taxon>
        <taxon>Poales</taxon>
        <taxon>Poaceae</taxon>
        <taxon>PACMAD clade</taxon>
        <taxon>Arundinoideae</taxon>
        <taxon>Arundineae</taxon>
        <taxon>Arundo</taxon>
    </lineage>
</organism>
<dbReference type="AlphaFoldDB" id="A0A0A9BJP7"/>
<dbReference type="EMBL" id="GBRH01236445">
    <property type="protein sequence ID" value="JAD61450.1"/>
    <property type="molecule type" value="Transcribed_RNA"/>
</dbReference>
<accession>A0A0A9BJP7</accession>
<sequence>MMDVSVVSVLKTILICPRQQNWQSNISDCQVLIFFLSCRERIVELYFRHTYKTLICTI</sequence>
<reference evidence="1" key="1">
    <citation type="submission" date="2014-09" db="EMBL/GenBank/DDBJ databases">
        <authorList>
            <person name="Magalhaes I.L.F."/>
            <person name="Oliveira U."/>
            <person name="Santos F.R."/>
            <person name="Vidigal T.H.D.A."/>
            <person name="Brescovit A.D."/>
            <person name="Santos A.J."/>
        </authorList>
    </citation>
    <scope>NUCLEOTIDE SEQUENCE</scope>
    <source>
        <tissue evidence="1">Shoot tissue taken approximately 20 cm above the soil surface</tissue>
    </source>
</reference>
<evidence type="ECO:0000313" key="1">
    <source>
        <dbReference type="EMBL" id="JAD61450.1"/>
    </source>
</evidence>
<name>A0A0A9BJP7_ARUDO</name>
<proteinExistence type="predicted"/>
<protein>
    <submittedName>
        <fullName evidence="1">Uncharacterized protein</fullName>
    </submittedName>
</protein>
<reference evidence="1" key="2">
    <citation type="journal article" date="2015" name="Data Brief">
        <title>Shoot transcriptome of the giant reed, Arundo donax.</title>
        <authorList>
            <person name="Barrero R.A."/>
            <person name="Guerrero F.D."/>
            <person name="Moolhuijzen P."/>
            <person name="Goolsby J.A."/>
            <person name="Tidwell J."/>
            <person name="Bellgard S.E."/>
            <person name="Bellgard M.I."/>
        </authorList>
    </citation>
    <scope>NUCLEOTIDE SEQUENCE</scope>
    <source>
        <tissue evidence="1">Shoot tissue taken approximately 20 cm above the soil surface</tissue>
    </source>
</reference>